<evidence type="ECO:0000256" key="4">
    <source>
        <dbReference type="SAM" id="Phobius"/>
    </source>
</evidence>
<dbReference type="Pfam" id="PF13920">
    <property type="entry name" value="zf-C3HC4_3"/>
    <property type="match status" value="1"/>
</dbReference>
<keyword evidence="4" id="KW-1133">Transmembrane helix</keyword>
<dbReference type="GO" id="GO:0016567">
    <property type="term" value="P:protein ubiquitination"/>
    <property type="evidence" value="ECO:0007669"/>
    <property type="project" value="TreeGrafter"/>
</dbReference>
<feature type="transmembrane region" description="Helical" evidence="4">
    <location>
        <begin position="15"/>
        <end position="39"/>
    </location>
</feature>
<evidence type="ECO:0000259" key="5">
    <source>
        <dbReference type="PROSITE" id="PS50089"/>
    </source>
</evidence>
<dbReference type="GO" id="GO:0061630">
    <property type="term" value="F:ubiquitin protein ligase activity"/>
    <property type="evidence" value="ECO:0007669"/>
    <property type="project" value="UniProtKB-EC"/>
</dbReference>
<protein>
    <recommendedName>
        <fullName evidence="5">RING-type domain-containing protein</fullName>
    </recommendedName>
</protein>
<dbReference type="Proteomes" id="UP000037069">
    <property type="component" value="Unassembled WGS sequence"/>
</dbReference>
<dbReference type="AlphaFoldDB" id="A0A0L0BWU4"/>
<feature type="domain" description="RING-type" evidence="5">
    <location>
        <begin position="277"/>
        <end position="318"/>
    </location>
</feature>
<keyword evidence="2" id="KW-0862">Zinc</keyword>
<dbReference type="InterPro" id="IPR001841">
    <property type="entry name" value="Znf_RING"/>
</dbReference>
<dbReference type="SUPFAM" id="SSF57850">
    <property type="entry name" value="RING/U-box"/>
    <property type="match status" value="1"/>
</dbReference>
<proteinExistence type="predicted"/>
<evidence type="ECO:0000313" key="6">
    <source>
        <dbReference type="EMBL" id="KNC24502.1"/>
    </source>
</evidence>
<organism evidence="6 7">
    <name type="scientific">Lucilia cuprina</name>
    <name type="common">Green bottle fly</name>
    <name type="synonym">Australian sheep blowfly</name>
    <dbReference type="NCBI Taxonomy" id="7375"/>
    <lineage>
        <taxon>Eukaryota</taxon>
        <taxon>Metazoa</taxon>
        <taxon>Ecdysozoa</taxon>
        <taxon>Arthropoda</taxon>
        <taxon>Hexapoda</taxon>
        <taxon>Insecta</taxon>
        <taxon>Pterygota</taxon>
        <taxon>Neoptera</taxon>
        <taxon>Endopterygota</taxon>
        <taxon>Diptera</taxon>
        <taxon>Brachycera</taxon>
        <taxon>Muscomorpha</taxon>
        <taxon>Oestroidea</taxon>
        <taxon>Calliphoridae</taxon>
        <taxon>Luciliinae</taxon>
        <taxon>Lucilia</taxon>
    </lineage>
</organism>
<sequence>MLTVLVQPVLKCMHILHSIAVFILTASYHIGRTIFLLLIQACNIIRDLFTALAIIGEELYRFICELNTSIAAVTNYIRTSANGGINGVLEAAGVFIKHIAKFFINTRLHSKLLATQIGGFVADFLNLLRNALLLIADCAWWLITLLPRWLLYALIAVGDFIVDSVTNIRTNLVYIVKVIVEDIFRLTIGLVLLFLLWHHRRSVGYAILRCCLKIKRFISSCCVCLSQLTRRLFRRRVNPTLTTTPLRNLAAQRRSPLPRPSISPSNSDKTLDVTQRCVICRDRQKCVLLLPCKHLCLCEECADYMFFSSQRQNCPLCRTFIDHSMSVYI</sequence>
<keyword evidence="7" id="KW-1185">Reference proteome</keyword>
<dbReference type="STRING" id="7375.A0A0L0BWU4"/>
<dbReference type="Gene3D" id="3.30.40.10">
    <property type="entry name" value="Zinc/RING finger domain, C3HC4 (zinc finger)"/>
    <property type="match status" value="1"/>
</dbReference>
<keyword evidence="4" id="KW-0472">Membrane</keyword>
<evidence type="ECO:0000256" key="2">
    <source>
        <dbReference type="ARBA" id="ARBA00022833"/>
    </source>
</evidence>
<dbReference type="PROSITE" id="PS50089">
    <property type="entry name" value="ZF_RING_2"/>
    <property type="match status" value="1"/>
</dbReference>
<evidence type="ECO:0000256" key="1">
    <source>
        <dbReference type="ARBA" id="ARBA00022771"/>
    </source>
</evidence>
<dbReference type="EMBL" id="JRES01001220">
    <property type="protein sequence ID" value="KNC24502.1"/>
    <property type="molecule type" value="Genomic_DNA"/>
</dbReference>
<reference evidence="6 7" key="1">
    <citation type="journal article" date="2015" name="Nat. Commun.">
        <title>Lucilia cuprina genome unlocks parasitic fly biology to underpin future interventions.</title>
        <authorList>
            <person name="Anstead C.A."/>
            <person name="Korhonen P.K."/>
            <person name="Young N.D."/>
            <person name="Hall R.S."/>
            <person name="Jex A.R."/>
            <person name="Murali S.C."/>
            <person name="Hughes D.S."/>
            <person name="Lee S.F."/>
            <person name="Perry T."/>
            <person name="Stroehlein A.J."/>
            <person name="Ansell B.R."/>
            <person name="Breugelmans B."/>
            <person name="Hofmann A."/>
            <person name="Qu J."/>
            <person name="Dugan S."/>
            <person name="Lee S.L."/>
            <person name="Chao H."/>
            <person name="Dinh H."/>
            <person name="Han Y."/>
            <person name="Doddapaneni H.V."/>
            <person name="Worley K.C."/>
            <person name="Muzny D.M."/>
            <person name="Ioannidis P."/>
            <person name="Waterhouse R.M."/>
            <person name="Zdobnov E.M."/>
            <person name="James P.J."/>
            <person name="Bagnall N.H."/>
            <person name="Kotze A.C."/>
            <person name="Gibbs R.A."/>
            <person name="Richards S."/>
            <person name="Batterham P."/>
            <person name="Gasser R.B."/>
        </authorList>
    </citation>
    <scope>NUCLEOTIDE SEQUENCE [LARGE SCALE GENOMIC DNA]</scope>
    <source>
        <strain evidence="6 7">LS</strain>
        <tissue evidence="6">Full body</tissue>
    </source>
</reference>
<dbReference type="GO" id="GO:0005737">
    <property type="term" value="C:cytoplasm"/>
    <property type="evidence" value="ECO:0007669"/>
    <property type="project" value="TreeGrafter"/>
</dbReference>
<dbReference type="InterPro" id="IPR045194">
    <property type="entry name" value="MGRN1/RNF157-like"/>
</dbReference>
<name>A0A0L0BWU4_LUCCU</name>
<gene>
    <name evidence="6" type="ORF">FF38_08884</name>
</gene>
<dbReference type="InterPro" id="IPR013083">
    <property type="entry name" value="Znf_RING/FYVE/PHD"/>
</dbReference>
<feature type="transmembrane region" description="Helical" evidence="4">
    <location>
        <begin position="149"/>
        <end position="166"/>
    </location>
</feature>
<comment type="caution">
    <text evidence="6">The sequence shown here is derived from an EMBL/GenBank/DDBJ whole genome shotgun (WGS) entry which is preliminary data.</text>
</comment>
<keyword evidence="4" id="KW-0812">Transmembrane</keyword>
<dbReference type="OrthoDB" id="1711136at2759"/>
<dbReference type="PANTHER" id="PTHR22996:SF0">
    <property type="entry name" value="RE60872P-RELATED"/>
    <property type="match status" value="1"/>
</dbReference>
<keyword evidence="1 3" id="KW-0479">Metal-binding</keyword>
<dbReference type="GO" id="GO:0008270">
    <property type="term" value="F:zinc ion binding"/>
    <property type="evidence" value="ECO:0007669"/>
    <property type="project" value="UniProtKB-KW"/>
</dbReference>
<keyword evidence="1 3" id="KW-0863">Zinc-finger</keyword>
<evidence type="ECO:0000313" key="7">
    <source>
        <dbReference type="Proteomes" id="UP000037069"/>
    </source>
</evidence>
<dbReference type="PANTHER" id="PTHR22996">
    <property type="entry name" value="MAHOGUNIN"/>
    <property type="match status" value="1"/>
</dbReference>
<evidence type="ECO:0000256" key="3">
    <source>
        <dbReference type="PROSITE-ProRule" id="PRU00175"/>
    </source>
</evidence>
<feature type="transmembrane region" description="Helical" evidence="4">
    <location>
        <begin position="178"/>
        <end position="197"/>
    </location>
</feature>
<dbReference type="SMART" id="SM00184">
    <property type="entry name" value="RING"/>
    <property type="match status" value="1"/>
</dbReference>
<accession>A0A0L0BWU4</accession>